<dbReference type="SUPFAM" id="SSF47384">
    <property type="entry name" value="Homodimeric domain of signal transducing histidine kinase"/>
    <property type="match status" value="1"/>
</dbReference>
<keyword evidence="7" id="KW-1133">Transmembrane helix</keyword>
<dbReference type="InterPro" id="IPR036097">
    <property type="entry name" value="HisK_dim/P_sf"/>
</dbReference>
<dbReference type="Pfam" id="PF00672">
    <property type="entry name" value="HAMP"/>
    <property type="match status" value="1"/>
</dbReference>
<dbReference type="InterPro" id="IPR050351">
    <property type="entry name" value="BphY/WalK/GraS-like"/>
</dbReference>
<dbReference type="PROSITE" id="PS50109">
    <property type="entry name" value="HIS_KIN"/>
    <property type="match status" value="1"/>
</dbReference>
<dbReference type="Pfam" id="PF00512">
    <property type="entry name" value="HisKA"/>
    <property type="match status" value="1"/>
</dbReference>
<keyword evidence="5" id="KW-0808">Transferase</keyword>
<organism evidence="10 11">
    <name type="scientific">Ketobacter alkanivorans</name>
    <dbReference type="NCBI Taxonomy" id="1917421"/>
    <lineage>
        <taxon>Bacteria</taxon>
        <taxon>Pseudomonadati</taxon>
        <taxon>Pseudomonadota</taxon>
        <taxon>Gammaproteobacteria</taxon>
        <taxon>Pseudomonadales</taxon>
        <taxon>Ketobacteraceae</taxon>
        <taxon>Ketobacter</taxon>
    </lineage>
</organism>
<dbReference type="SMART" id="SM00388">
    <property type="entry name" value="HisKA"/>
    <property type="match status" value="1"/>
</dbReference>
<dbReference type="FunFam" id="1.10.287.130:FF:000070">
    <property type="entry name" value="Histidine kinase sensor protein"/>
    <property type="match status" value="1"/>
</dbReference>
<dbReference type="Gene3D" id="1.10.287.130">
    <property type="match status" value="1"/>
</dbReference>
<dbReference type="Gene3D" id="6.10.340.10">
    <property type="match status" value="1"/>
</dbReference>
<dbReference type="InterPro" id="IPR003594">
    <property type="entry name" value="HATPase_dom"/>
</dbReference>
<dbReference type="CDD" id="cd06225">
    <property type="entry name" value="HAMP"/>
    <property type="match status" value="1"/>
</dbReference>
<evidence type="ECO:0000256" key="7">
    <source>
        <dbReference type="SAM" id="Phobius"/>
    </source>
</evidence>
<dbReference type="InterPro" id="IPR004358">
    <property type="entry name" value="Sig_transdc_His_kin-like_C"/>
</dbReference>
<evidence type="ECO:0000313" key="11">
    <source>
        <dbReference type="Proteomes" id="UP000235116"/>
    </source>
</evidence>
<dbReference type="InterPro" id="IPR005467">
    <property type="entry name" value="His_kinase_dom"/>
</dbReference>
<gene>
    <name evidence="10" type="ORF">Kalk_14515</name>
</gene>
<dbReference type="GO" id="GO:0007234">
    <property type="term" value="P:osmosensory signaling via phosphorelay pathway"/>
    <property type="evidence" value="ECO:0007669"/>
    <property type="project" value="TreeGrafter"/>
</dbReference>
<dbReference type="GO" id="GO:0030295">
    <property type="term" value="F:protein kinase activator activity"/>
    <property type="evidence" value="ECO:0007669"/>
    <property type="project" value="TreeGrafter"/>
</dbReference>
<dbReference type="GO" id="GO:0000155">
    <property type="term" value="F:phosphorelay sensor kinase activity"/>
    <property type="evidence" value="ECO:0007669"/>
    <property type="project" value="InterPro"/>
</dbReference>
<accession>A0A2K9LMT6</accession>
<dbReference type="SUPFAM" id="SSF158472">
    <property type="entry name" value="HAMP domain-like"/>
    <property type="match status" value="1"/>
</dbReference>
<dbReference type="EMBL" id="CP022684">
    <property type="protein sequence ID" value="AUM13560.1"/>
    <property type="molecule type" value="Genomic_DNA"/>
</dbReference>
<dbReference type="PRINTS" id="PR00344">
    <property type="entry name" value="BCTRLSENSOR"/>
</dbReference>
<dbReference type="InterPro" id="IPR003661">
    <property type="entry name" value="HisK_dim/P_dom"/>
</dbReference>
<dbReference type="GO" id="GO:0000156">
    <property type="term" value="F:phosphorelay response regulator activity"/>
    <property type="evidence" value="ECO:0007669"/>
    <property type="project" value="TreeGrafter"/>
</dbReference>
<dbReference type="EC" id="2.7.13.3" evidence="3"/>
<dbReference type="Pfam" id="PF02518">
    <property type="entry name" value="HATPase_c"/>
    <property type="match status" value="1"/>
</dbReference>
<dbReference type="PANTHER" id="PTHR42878:SF15">
    <property type="entry name" value="BACTERIOPHYTOCHROME"/>
    <property type="match status" value="1"/>
</dbReference>
<keyword evidence="4" id="KW-0597">Phosphoprotein</keyword>
<keyword evidence="7" id="KW-0472">Membrane</keyword>
<name>A0A2K9LMT6_9GAMM</name>
<evidence type="ECO:0000259" key="9">
    <source>
        <dbReference type="PROSITE" id="PS50885"/>
    </source>
</evidence>
<dbReference type="FunFam" id="3.30.565.10:FF:000006">
    <property type="entry name" value="Sensor histidine kinase WalK"/>
    <property type="match status" value="1"/>
</dbReference>
<dbReference type="SMART" id="SM00304">
    <property type="entry name" value="HAMP"/>
    <property type="match status" value="1"/>
</dbReference>
<dbReference type="CDD" id="cd00082">
    <property type="entry name" value="HisKA"/>
    <property type="match status" value="1"/>
</dbReference>
<dbReference type="Proteomes" id="UP000235116">
    <property type="component" value="Chromosome"/>
</dbReference>
<dbReference type="KEGG" id="kak:Kalk_14515"/>
<dbReference type="AlphaFoldDB" id="A0A2K9LMT6"/>
<evidence type="ECO:0000256" key="5">
    <source>
        <dbReference type="ARBA" id="ARBA00022679"/>
    </source>
</evidence>
<evidence type="ECO:0000256" key="2">
    <source>
        <dbReference type="ARBA" id="ARBA00004370"/>
    </source>
</evidence>
<reference evidence="11" key="1">
    <citation type="submission" date="2017-08" db="EMBL/GenBank/DDBJ databases">
        <title>Direct submision.</title>
        <authorList>
            <person name="Kim S.-J."/>
            <person name="Rhee S.-K."/>
        </authorList>
    </citation>
    <scope>NUCLEOTIDE SEQUENCE [LARGE SCALE GENOMIC DNA]</scope>
    <source>
        <strain evidence="11">GI5</strain>
    </source>
</reference>
<dbReference type="SMART" id="SM00387">
    <property type="entry name" value="HATPase_c"/>
    <property type="match status" value="1"/>
</dbReference>
<comment type="catalytic activity">
    <reaction evidence="1">
        <text>ATP + protein L-histidine = ADP + protein N-phospho-L-histidine.</text>
        <dbReference type="EC" id="2.7.13.3"/>
    </reaction>
</comment>
<dbReference type="PROSITE" id="PS50885">
    <property type="entry name" value="HAMP"/>
    <property type="match status" value="1"/>
</dbReference>
<dbReference type="InterPro" id="IPR036890">
    <property type="entry name" value="HATPase_C_sf"/>
</dbReference>
<dbReference type="RefSeq" id="WP_101894935.1">
    <property type="nucleotide sequence ID" value="NZ_CP022684.1"/>
</dbReference>
<comment type="subcellular location">
    <subcellularLocation>
        <location evidence="2">Membrane</location>
    </subcellularLocation>
</comment>
<feature type="domain" description="Histidine kinase" evidence="8">
    <location>
        <begin position="269"/>
        <end position="477"/>
    </location>
</feature>
<dbReference type="OrthoDB" id="6110670at2"/>
<keyword evidence="6" id="KW-0418">Kinase</keyword>
<feature type="transmembrane region" description="Helical" evidence="7">
    <location>
        <begin position="14"/>
        <end position="36"/>
    </location>
</feature>
<evidence type="ECO:0000259" key="8">
    <source>
        <dbReference type="PROSITE" id="PS50109"/>
    </source>
</evidence>
<evidence type="ECO:0000256" key="4">
    <source>
        <dbReference type="ARBA" id="ARBA00022553"/>
    </source>
</evidence>
<sequence>MSTLMRALSIKQKLTMVMLLTIFAGVVLIGVFFMGYERVQTREQLVHEIAVITKVAYSQVTAALQFDDLNTLQESANSLDFDYTIDVVCIYDGALDLKARSFPGSARAVPCPDNPHADTTGFVNSKYHHIEDVFSESVRVGTIFIGANMDYVNSQIQRYFYMMLTALGIVSIVSLLVAMVLQKAVTDPISELAVTAASIATERDFSLRANKTSDDEIGQMVDAFNAMLVAIEQRDQELRSHKVELESKVEERTSELKAANQELEAFSYSVSHDLRSPLRAIDGFSQALMEDYSQDLDATALGYLERVRMASQRMGVLIDSMLWLSRVTRQEIVARTVDFTLMCEEVVKDVRERDPSRNIKVSVQRGMTMRCDSRLMRIVITNLVDNAFKYTQKVAEPEVVIGCKEGVYYIQDNGAGFDMRYVDKLFGAFQRLHSKDEFEGTGVGLATVARVVHRHGGDIWAESVVDRGTTFYFTVAG</sequence>
<keyword evidence="7" id="KW-0812">Transmembrane</keyword>
<dbReference type="GO" id="GO:0005886">
    <property type="term" value="C:plasma membrane"/>
    <property type="evidence" value="ECO:0007669"/>
    <property type="project" value="UniProtKB-ARBA"/>
</dbReference>
<evidence type="ECO:0000256" key="1">
    <source>
        <dbReference type="ARBA" id="ARBA00000085"/>
    </source>
</evidence>
<dbReference type="InterPro" id="IPR003660">
    <property type="entry name" value="HAMP_dom"/>
</dbReference>
<feature type="domain" description="HAMP" evidence="9">
    <location>
        <begin position="183"/>
        <end position="236"/>
    </location>
</feature>
<feature type="transmembrane region" description="Helical" evidence="7">
    <location>
        <begin position="159"/>
        <end position="181"/>
    </location>
</feature>
<evidence type="ECO:0000313" key="10">
    <source>
        <dbReference type="EMBL" id="AUM13560.1"/>
    </source>
</evidence>
<dbReference type="SUPFAM" id="SSF55874">
    <property type="entry name" value="ATPase domain of HSP90 chaperone/DNA topoisomerase II/histidine kinase"/>
    <property type="match status" value="1"/>
</dbReference>
<evidence type="ECO:0000256" key="3">
    <source>
        <dbReference type="ARBA" id="ARBA00012438"/>
    </source>
</evidence>
<keyword evidence="11" id="KW-1185">Reference proteome</keyword>
<protein>
    <recommendedName>
        <fullName evidence="3">histidine kinase</fullName>
        <ecNumber evidence="3">2.7.13.3</ecNumber>
    </recommendedName>
</protein>
<dbReference type="Gene3D" id="3.30.565.10">
    <property type="entry name" value="Histidine kinase-like ATPase, C-terminal domain"/>
    <property type="match status" value="1"/>
</dbReference>
<evidence type="ECO:0000256" key="6">
    <source>
        <dbReference type="ARBA" id="ARBA00022777"/>
    </source>
</evidence>
<dbReference type="PANTHER" id="PTHR42878">
    <property type="entry name" value="TWO-COMPONENT HISTIDINE KINASE"/>
    <property type="match status" value="1"/>
</dbReference>
<proteinExistence type="predicted"/>